<evidence type="ECO:0000256" key="1">
    <source>
        <dbReference type="SAM" id="MobiDB-lite"/>
    </source>
</evidence>
<dbReference type="Proteomes" id="UP001283361">
    <property type="component" value="Unassembled WGS sequence"/>
</dbReference>
<feature type="region of interest" description="Disordered" evidence="1">
    <location>
        <begin position="46"/>
        <end position="65"/>
    </location>
</feature>
<reference evidence="2" key="1">
    <citation type="journal article" date="2023" name="G3 (Bethesda)">
        <title>A reference genome for the long-term kleptoplast-retaining sea slug Elysia crispata morphotype clarki.</title>
        <authorList>
            <person name="Eastman K.E."/>
            <person name="Pendleton A.L."/>
            <person name="Shaikh M.A."/>
            <person name="Suttiyut T."/>
            <person name="Ogas R."/>
            <person name="Tomko P."/>
            <person name="Gavelis G."/>
            <person name="Widhalm J.R."/>
            <person name="Wisecaver J.H."/>
        </authorList>
    </citation>
    <scope>NUCLEOTIDE SEQUENCE</scope>
    <source>
        <strain evidence="2">ECLA1</strain>
    </source>
</reference>
<accession>A0AAE0YUS8</accession>
<gene>
    <name evidence="2" type="ORF">RRG08_008354</name>
</gene>
<comment type="caution">
    <text evidence="2">The sequence shown here is derived from an EMBL/GenBank/DDBJ whole genome shotgun (WGS) entry which is preliminary data.</text>
</comment>
<name>A0AAE0YUS8_9GAST</name>
<evidence type="ECO:0000313" key="3">
    <source>
        <dbReference type="Proteomes" id="UP001283361"/>
    </source>
</evidence>
<dbReference type="AlphaFoldDB" id="A0AAE0YUS8"/>
<sequence length="106" mass="10601">MADGFESLVGGKGGGQAIELQMEISVMAPLCLVGSSLWSAEVVSSGDRASDGDLSSGPTLPGGFESLVGGSGGGQAIELQMETSVMAALWLVGSSLWSAGVVVVRR</sequence>
<proteinExistence type="predicted"/>
<keyword evidence="3" id="KW-1185">Reference proteome</keyword>
<organism evidence="2 3">
    <name type="scientific">Elysia crispata</name>
    <name type="common">lettuce slug</name>
    <dbReference type="NCBI Taxonomy" id="231223"/>
    <lineage>
        <taxon>Eukaryota</taxon>
        <taxon>Metazoa</taxon>
        <taxon>Spiralia</taxon>
        <taxon>Lophotrochozoa</taxon>
        <taxon>Mollusca</taxon>
        <taxon>Gastropoda</taxon>
        <taxon>Heterobranchia</taxon>
        <taxon>Euthyneura</taxon>
        <taxon>Panpulmonata</taxon>
        <taxon>Sacoglossa</taxon>
        <taxon>Placobranchoidea</taxon>
        <taxon>Plakobranchidae</taxon>
        <taxon>Elysia</taxon>
    </lineage>
</organism>
<protein>
    <submittedName>
        <fullName evidence="2">Uncharacterized protein</fullName>
    </submittedName>
</protein>
<dbReference type="EMBL" id="JAWDGP010005367">
    <property type="protein sequence ID" value="KAK3757417.1"/>
    <property type="molecule type" value="Genomic_DNA"/>
</dbReference>
<evidence type="ECO:0000313" key="2">
    <source>
        <dbReference type="EMBL" id="KAK3757417.1"/>
    </source>
</evidence>